<protein>
    <submittedName>
        <fullName evidence="1">Uncharacterized protein</fullName>
    </submittedName>
</protein>
<dbReference type="EMBL" id="KZ293445">
    <property type="protein sequence ID" value="PBK65542.1"/>
    <property type="molecule type" value="Genomic_DNA"/>
</dbReference>
<dbReference type="Proteomes" id="UP000218334">
    <property type="component" value="Unassembled WGS sequence"/>
</dbReference>
<reference evidence="2" key="1">
    <citation type="journal article" date="2017" name="Nat. Ecol. Evol.">
        <title>Genome expansion and lineage-specific genetic innovations in the forest pathogenic fungi Armillaria.</title>
        <authorList>
            <person name="Sipos G."/>
            <person name="Prasanna A.N."/>
            <person name="Walter M.C."/>
            <person name="O'Connor E."/>
            <person name="Balint B."/>
            <person name="Krizsan K."/>
            <person name="Kiss B."/>
            <person name="Hess J."/>
            <person name="Varga T."/>
            <person name="Slot J."/>
            <person name="Riley R."/>
            <person name="Boka B."/>
            <person name="Rigling D."/>
            <person name="Barry K."/>
            <person name="Lee J."/>
            <person name="Mihaltcheva S."/>
            <person name="LaButti K."/>
            <person name="Lipzen A."/>
            <person name="Waldron R."/>
            <person name="Moloney N.M."/>
            <person name="Sperisen C."/>
            <person name="Kredics L."/>
            <person name="Vagvoelgyi C."/>
            <person name="Patrignani A."/>
            <person name="Fitzpatrick D."/>
            <person name="Nagy I."/>
            <person name="Doyle S."/>
            <person name="Anderson J.B."/>
            <person name="Grigoriev I.V."/>
            <person name="Gueldener U."/>
            <person name="Muensterkoetter M."/>
            <person name="Nagy L.G."/>
        </authorList>
    </citation>
    <scope>NUCLEOTIDE SEQUENCE [LARGE SCALE GENOMIC DNA]</scope>
    <source>
        <strain evidence="2">28-4</strain>
    </source>
</reference>
<organism evidence="1 2">
    <name type="scientific">Armillaria solidipes</name>
    <dbReference type="NCBI Taxonomy" id="1076256"/>
    <lineage>
        <taxon>Eukaryota</taxon>
        <taxon>Fungi</taxon>
        <taxon>Dikarya</taxon>
        <taxon>Basidiomycota</taxon>
        <taxon>Agaricomycotina</taxon>
        <taxon>Agaricomycetes</taxon>
        <taxon>Agaricomycetidae</taxon>
        <taxon>Agaricales</taxon>
        <taxon>Marasmiineae</taxon>
        <taxon>Physalacriaceae</taxon>
        <taxon>Armillaria</taxon>
    </lineage>
</organism>
<keyword evidence="2" id="KW-1185">Reference proteome</keyword>
<dbReference type="AlphaFoldDB" id="A0A2H3BET4"/>
<evidence type="ECO:0000313" key="1">
    <source>
        <dbReference type="EMBL" id="PBK65542.1"/>
    </source>
</evidence>
<sequence>MLQWYCELKNGKINETPPLYIRRHRYRPEEYIHPLMSAMKSRSPVPKMLFNLFNTMYTAMEFNVNTPQEHARIAECLKELLPTLRRALGQQFTDETELDFVVYDLIDYGAKNNIAALFSNERRLLGVVSWATTGTVVNFKARASLHPAPYRDVRTNGLPDSIFVHDTFVDIVVEYMIDFVVQLSVS</sequence>
<proteinExistence type="predicted"/>
<gene>
    <name evidence="1" type="ORF">ARMSODRAFT_978328</name>
</gene>
<name>A0A2H3BET4_9AGAR</name>
<evidence type="ECO:0000313" key="2">
    <source>
        <dbReference type="Proteomes" id="UP000218334"/>
    </source>
</evidence>
<accession>A0A2H3BET4</accession>